<accession>A0A1W6K923</accession>
<dbReference type="GeneID" id="77258251"/>
<evidence type="ECO:0000313" key="2">
    <source>
        <dbReference type="Proteomes" id="UP000193100"/>
    </source>
</evidence>
<dbReference type="RefSeq" id="WP_157665592.1">
    <property type="nucleotide sequence ID" value="NZ_CP020931.1"/>
</dbReference>
<evidence type="ECO:0000313" key="1">
    <source>
        <dbReference type="EMBL" id="ARM83936.1"/>
    </source>
</evidence>
<protein>
    <submittedName>
        <fullName evidence="1">Uncharacterized protein</fullName>
    </submittedName>
</protein>
<dbReference type="AlphaFoldDB" id="A0A1W6K923"/>
<name>A0A1W6K923_9GAMM</name>
<reference evidence="1 2" key="1">
    <citation type="submission" date="2017-04" db="EMBL/GenBank/DDBJ databases">
        <title>Genome Sequence of Marinobacter salarius strain SMR5 Isolated from a culture of the Diatom Skeletonema marinoi.</title>
        <authorList>
            <person name="Topel M."/>
            <person name="Pinder M.I.M."/>
            <person name="Johansson O.N."/>
            <person name="Kourtchenko O."/>
            <person name="Godhe A."/>
            <person name="Clarke A.K."/>
        </authorList>
    </citation>
    <scope>NUCLEOTIDE SEQUENCE [LARGE SCALE GENOMIC DNA]</scope>
    <source>
        <strain evidence="1 2">SMR5</strain>
    </source>
</reference>
<organism evidence="1 2">
    <name type="scientific">Marinobacter salarius</name>
    <dbReference type="NCBI Taxonomy" id="1420917"/>
    <lineage>
        <taxon>Bacteria</taxon>
        <taxon>Pseudomonadati</taxon>
        <taxon>Pseudomonadota</taxon>
        <taxon>Gammaproteobacteria</taxon>
        <taxon>Pseudomonadales</taxon>
        <taxon>Marinobacteraceae</taxon>
        <taxon>Marinobacter</taxon>
    </lineage>
</organism>
<gene>
    <name evidence="1" type="ORF">MARSALSMR5_01858</name>
</gene>
<sequence>MNIPTNDDFRRQWEALDECDKTGIVISDPELIRAAADKDAAAEMEMGSDGDE</sequence>
<proteinExistence type="predicted"/>
<dbReference type="EMBL" id="CP020931">
    <property type="protein sequence ID" value="ARM83936.1"/>
    <property type="molecule type" value="Genomic_DNA"/>
</dbReference>
<dbReference type="Proteomes" id="UP000193100">
    <property type="component" value="Chromosome"/>
</dbReference>